<protein>
    <submittedName>
        <fullName evidence="2">Uncharacterized protein</fullName>
    </submittedName>
</protein>
<organism evidence="2 3">
    <name type="scientific">Zophobas morio</name>
    <dbReference type="NCBI Taxonomy" id="2755281"/>
    <lineage>
        <taxon>Eukaryota</taxon>
        <taxon>Metazoa</taxon>
        <taxon>Ecdysozoa</taxon>
        <taxon>Arthropoda</taxon>
        <taxon>Hexapoda</taxon>
        <taxon>Insecta</taxon>
        <taxon>Pterygota</taxon>
        <taxon>Neoptera</taxon>
        <taxon>Endopterygota</taxon>
        <taxon>Coleoptera</taxon>
        <taxon>Polyphaga</taxon>
        <taxon>Cucujiformia</taxon>
        <taxon>Tenebrionidae</taxon>
        <taxon>Zophobas</taxon>
    </lineage>
</organism>
<evidence type="ECO:0000313" key="2">
    <source>
        <dbReference type="EMBL" id="KAJ3645043.1"/>
    </source>
</evidence>
<evidence type="ECO:0000313" key="3">
    <source>
        <dbReference type="Proteomes" id="UP001168821"/>
    </source>
</evidence>
<evidence type="ECO:0000256" key="1">
    <source>
        <dbReference type="SAM" id="MobiDB-lite"/>
    </source>
</evidence>
<gene>
    <name evidence="2" type="ORF">Zmor_022732</name>
</gene>
<dbReference type="AlphaFoldDB" id="A0AA38HVU8"/>
<proteinExistence type="predicted"/>
<keyword evidence="3" id="KW-1185">Reference proteome</keyword>
<reference evidence="2" key="1">
    <citation type="journal article" date="2023" name="G3 (Bethesda)">
        <title>Whole genome assemblies of Zophobas morio and Tenebrio molitor.</title>
        <authorList>
            <person name="Kaur S."/>
            <person name="Stinson S.A."/>
            <person name="diCenzo G.C."/>
        </authorList>
    </citation>
    <scope>NUCLEOTIDE SEQUENCE</scope>
    <source>
        <strain evidence="2">QUZm001</strain>
    </source>
</reference>
<sequence length="105" mass="11810">MQPPDWQLQRASPKRKRHGGNVKQTLFFSDHSPGADVLFFSDHSPGADVLFFSDHSPCADVLFSSRPPRGHTHTTLGRVIIFVVGIVNKPVLKPFPLVIRRQQLQ</sequence>
<name>A0AA38HVU8_9CUCU</name>
<dbReference type="EMBL" id="JALNTZ010000007">
    <property type="protein sequence ID" value="KAJ3645043.1"/>
    <property type="molecule type" value="Genomic_DNA"/>
</dbReference>
<accession>A0AA38HVU8</accession>
<dbReference type="Proteomes" id="UP001168821">
    <property type="component" value="Unassembled WGS sequence"/>
</dbReference>
<feature type="region of interest" description="Disordered" evidence="1">
    <location>
        <begin position="1"/>
        <end position="21"/>
    </location>
</feature>
<comment type="caution">
    <text evidence="2">The sequence shown here is derived from an EMBL/GenBank/DDBJ whole genome shotgun (WGS) entry which is preliminary data.</text>
</comment>